<dbReference type="Proteomes" id="UP000499080">
    <property type="component" value="Unassembled WGS sequence"/>
</dbReference>
<name>A0A4Y2LVR0_ARAVE</name>
<accession>A0A4Y2LVR0</accession>
<dbReference type="PANTHER" id="PTHR45913">
    <property type="entry name" value="EPM2A-INTERACTING PROTEIN 1"/>
    <property type="match status" value="1"/>
</dbReference>
<gene>
    <name evidence="4" type="ORF">AVEN_131772_1</name>
    <name evidence="5" type="ORF">AVEN_181819_1</name>
    <name evidence="2" type="ORF">AVEN_24299_1</name>
    <name evidence="3" type="ORF">AVEN_79131_1</name>
</gene>
<organism evidence="2 6">
    <name type="scientific">Araneus ventricosus</name>
    <name type="common">Orbweaver spider</name>
    <name type="synonym">Epeira ventricosa</name>
    <dbReference type="NCBI Taxonomy" id="182803"/>
    <lineage>
        <taxon>Eukaryota</taxon>
        <taxon>Metazoa</taxon>
        <taxon>Ecdysozoa</taxon>
        <taxon>Arthropoda</taxon>
        <taxon>Chelicerata</taxon>
        <taxon>Arachnida</taxon>
        <taxon>Araneae</taxon>
        <taxon>Araneomorphae</taxon>
        <taxon>Entelegynae</taxon>
        <taxon>Araneoidea</taxon>
        <taxon>Araneidae</taxon>
        <taxon>Araneus</taxon>
    </lineage>
</organism>
<comment type="caution">
    <text evidence="2">The sequence shown here is derived from an EMBL/GenBank/DDBJ whole genome shotgun (WGS) entry which is preliminary data.</text>
</comment>
<evidence type="ECO:0008006" key="7">
    <source>
        <dbReference type="Google" id="ProtNLM"/>
    </source>
</evidence>
<evidence type="ECO:0000256" key="1">
    <source>
        <dbReference type="SAM" id="MobiDB-lite"/>
    </source>
</evidence>
<sequence>MLSNWAQSSNNVNLASFAVSLEIAKRGKPFADGEYVKDCFIRASEELFRDFKNKAEIMKKIKDLLLSAKPVQDRTAKMFSNVTHLQVEYIQQASALSLAIDESCDIKDTTQVTLFVRFENQRLVEWQVHRTQEQVGRLGGPEIHAHRAAQVDSSKEIPRVETLIFGAGIVFQNDTVSPMRLFSSSPFKTGTFWEEAPEFSQPGGHLPHHTTPAKPSLKVHGNGLWLARIIGPLPRLSPKPSQNLNYPQKKLTASDRPSSLLRGNF</sequence>
<dbReference type="EMBL" id="BGPR01120384">
    <property type="protein sequence ID" value="GBN18523.1"/>
    <property type="molecule type" value="Genomic_DNA"/>
</dbReference>
<evidence type="ECO:0000313" key="3">
    <source>
        <dbReference type="EMBL" id="GBN18499.1"/>
    </source>
</evidence>
<dbReference type="EMBL" id="BGPR01120371">
    <property type="protein sequence ID" value="GBN18484.1"/>
    <property type="molecule type" value="Genomic_DNA"/>
</dbReference>
<evidence type="ECO:0000313" key="6">
    <source>
        <dbReference type="Proteomes" id="UP000499080"/>
    </source>
</evidence>
<dbReference type="PANTHER" id="PTHR45913:SF10">
    <property type="entry name" value="DUF4371 DOMAIN-CONTAINING PROTEIN"/>
    <property type="match status" value="1"/>
</dbReference>
<keyword evidence="6" id="KW-1185">Reference proteome</keyword>
<evidence type="ECO:0000313" key="4">
    <source>
        <dbReference type="EMBL" id="GBN18506.1"/>
    </source>
</evidence>
<evidence type="ECO:0000313" key="2">
    <source>
        <dbReference type="EMBL" id="GBN18484.1"/>
    </source>
</evidence>
<evidence type="ECO:0000313" key="5">
    <source>
        <dbReference type="EMBL" id="GBN18523.1"/>
    </source>
</evidence>
<dbReference type="EMBL" id="BGPR01120375">
    <property type="protein sequence ID" value="GBN18499.1"/>
    <property type="molecule type" value="Genomic_DNA"/>
</dbReference>
<protein>
    <recommendedName>
        <fullName evidence="7">DUF4371 domain-containing protein</fullName>
    </recommendedName>
</protein>
<dbReference type="OrthoDB" id="8934564at2759"/>
<proteinExistence type="predicted"/>
<feature type="region of interest" description="Disordered" evidence="1">
    <location>
        <begin position="237"/>
        <end position="265"/>
    </location>
</feature>
<dbReference type="EMBL" id="BGPR01120377">
    <property type="protein sequence ID" value="GBN18506.1"/>
    <property type="molecule type" value="Genomic_DNA"/>
</dbReference>
<reference evidence="2 6" key="1">
    <citation type="journal article" date="2019" name="Sci. Rep.">
        <title>Orb-weaving spider Araneus ventricosus genome elucidates the spidroin gene catalogue.</title>
        <authorList>
            <person name="Kono N."/>
            <person name="Nakamura H."/>
            <person name="Ohtoshi R."/>
            <person name="Moran D.A.P."/>
            <person name="Shinohara A."/>
            <person name="Yoshida Y."/>
            <person name="Fujiwara M."/>
            <person name="Mori M."/>
            <person name="Tomita M."/>
            <person name="Arakawa K."/>
        </authorList>
    </citation>
    <scope>NUCLEOTIDE SEQUENCE [LARGE SCALE GENOMIC DNA]</scope>
</reference>
<dbReference type="AlphaFoldDB" id="A0A4Y2LVR0"/>